<evidence type="ECO:0000313" key="3">
    <source>
        <dbReference type="EnsemblMetazoa" id="OVOC768.1"/>
    </source>
</evidence>
<proteinExistence type="predicted"/>
<feature type="chain" id="PRO_5047356401" description="Secreted protein" evidence="2">
    <location>
        <begin position="20"/>
        <end position="267"/>
    </location>
</feature>
<dbReference type="EMBL" id="CMVM020000020">
    <property type="status" value="NOT_ANNOTATED_CDS"/>
    <property type="molecule type" value="Genomic_DNA"/>
</dbReference>
<reference evidence="4" key="1">
    <citation type="submission" date="2013-10" db="EMBL/GenBank/DDBJ databases">
        <title>Genome sequencing of Onchocerca volvulus.</title>
        <authorList>
            <person name="Cotton J."/>
            <person name="Tsai J."/>
            <person name="Stanley E."/>
            <person name="Tracey A."/>
            <person name="Holroyd N."/>
            <person name="Lustigman S."/>
            <person name="Berriman M."/>
        </authorList>
    </citation>
    <scope>NUCLEOTIDE SEQUENCE</scope>
</reference>
<evidence type="ECO:0000313" key="4">
    <source>
        <dbReference type="Proteomes" id="UP000024404"/>
    </source>
</evidence>
<dbReference type="AlphaFoldDB" id="A0A8R1TZM2"/>
<dbReference type="EnsemblMetazoa" id="OVOC768.1">
    <property type="protein sequence ID" value="OVOC768.1"/>
    <property type="gene ID" value="WBGene00237577"/>
</dbReference>
<feature type="signal peptide" evidence="2">
    <location>
        <begin position="1"/>
        <end position="19"/>
    </location>
</feature>
<keyword evidence="2" id="KW-0732">Signal</keyword>
<reference evidence="3" key="2">
    <citation type="submission" date="2022-06" db="UniProtKB">
        <authorList>
            <consortium name="EnsemblMetazoa"/>
        </authorList>
    </citation>
    <scope>IDENTIFICATION</scope>
</reference>
<protein>
    <recommendedName>
        <fullName evidence="5">Secreted protein</fullName>
    </recommendedName>
</protein>
<evidence type="ECO:0000256" key="1">
    <source>
        <dbReference type="SAM" id="MobiDB-lite"/>
    </source>
</evidence>
<sequence>MHSFLCVLVVLSMAYTSHRKTAPYPIALLLPLCSPPRAECERCDLMTCRFSTCKQKVPNMPAFVLRPTVSGRCLFAVSIQIQQIIVKSNIYEFKLNRCEKQTFGRGHFNVKRFVETADNQWLSLPREERGQFPRSIKNEILQTNRGQCRDHPIIRSLDRPCFLSPSTTNKKGGWMVKVPEVHAVGFCRHSSISSSGPEQNRLLQMAEGTTRNNRSQTELNTRKEIKESAEESGYTAISQSQFENEQRPEASNLLKGWRYVVRESIDR</sequence>
<keyword evidence="4" id="KW-1185">Reference proteome</keyword>
<organism evidence="3 4">
    <name type="scientific">Onchocerca volvulus</name>
    <dbReference type="NCBI Taxonomy" id="6282"/>
    <lineage>
        <taxon>Eukaryota</taxon>
        <taxon>Metazoa</taxon>
        <taxon>Ecdysozoa</taxon>
        <taxon>Nematoda</taxon>
        <taxon>Chromadorea</taxon>
        <taxon>Rhabditida</taxon>
        <taxon>Spirurina</taxon>
        <taxon>Spiruromorpha</taxon>
        <taxon>Filarioidea</taxon>
        <taxon>Onchocercidae</taxon>
        <taxon>Onchocerca</taxon>
    </lineage>
</organism>
<evidence type="ECO:0008006" key="5">
    <source>
        <dbReference type="Google" id="ProtNLM"/>
    </source>
</evidence>
<feature type="region of interest" description="Disordered" evidence="1">
    <location>
        <begin position="227"/>
        <end position="248"/>
    </location>
</feature>
<dbReference type="Proteomes" id="UP000024404">
    <property type="component" value="Unassembled WGS sequence"/>
</dbReference>
<evidence type="ECO:0000256" key="2">
    <source>
        <dbReference type="SAM" id="SignalP"/>
    </source>
</evidence>
<name>A0A8R1TZM2_ONCVO</name>
<accession>A0A8R1TZM2</accession>